<protein>
    <recommendedName>
        <fullName evidence="9">Lipoprotein signal peptidase</fullName>
        <ecNumber evidence="9">3.4.23.36</ecNumber>
    </recommendedName>
    <alternativeName>
        <fullName evidence="9">Prolipoprotein signal peptidase</fullName>
    </alternativeName>
    <alternativeName>
        <fullName evidence="9">Signal peptidase II</fullName>
        <shortName evidence="9">SPase II</shortName>
    </alternativeName>
</protein>
<dbReference type="PROSITE" id="PS00855">
    <property type="entry name" value="SPASE_II"/>
    <property type="match status" value="1"/>
</dbReference>
<keyword evidence="8 9" id="KW-0472">Membrane</keyword>
<evidence type="ECO:0000256" key="10">
    <source>
        <dbReference type="RuleBase" id="RU004181"/>
    </source>
</evidence>
<gene>
    <name evidence="9" type="primary">lspA</name>
    <name evidence="11" type="ORF">BSZ36_07530</name>
</gene>
<reference evidence="11 12" key="1">
    <citation type="submission" date="2016-11" db="EMBL/GenBank/DDBJ databases">
        <title>Study of marine rhodopsin-containing bacteria.</title>
        <authorList>
            <person name="Yoshizawa S."/>
            <person name="Kumagai Y."/>
            <person name="Kogure K."/>
        </authorList>
    </citation>
    <scope>NUCLEOTIDE SEQUENCE [LARGE SCALE GENOMIC DNA]</scope>
    <source>
        <strain evidence="11 12">SG-29</strain>
    </source>
</reference>
<keyword evidence="5 9" id="KW-0064">Aspartyl protease</keyword>
<keyword evidence="12" id="KW-1185">Reference proteome</keyword>
<dbReference type="OrthoDB" id="9810259at2"/>
<keyword evidence="6 9" id="KW-0378">Hydrolase</keyword>
<evidence type="ECO:0000256" key="8">
    <source>
        <dbReference type="ARBA" id="ARBA00023136"/>
    </source>
</evidence>
<dbReference type="UniPathway" id="UPA00665"/>
<dbReference type="GO" id="GO:0004190">
    <property type="term" value="F:aspartic-type endopeptidase activity"/>
    <property type="evidence" value="ECO:0007669"/>
    <property type="project" value="UniProtKB-UniRule"/>
</dbReference>
<dbReference type="RefSeq" id="WP_094547497.1">
    <property type="nucleotide sequence ID" value="NZ_MQWB01000001.1"/>
</dbReference>
<feature type="transmembrane region" description="Helical" evidence="9">
    <location>
        <begin position="92"/>
        <end position="111"/>
    </location>
</feature>
<evidence type="ECO:0000256" key="7">
    <source>
        <dbReference type="ARBA" id="ARBA00022989"/>
    </source>
</evidence>
<organism evidence="11 12">
    <name type="scientific">Rubricoccus marinus</name>
    <dbReference type="NCBI Taxonomy" id="716817"/>
    <lineage>
        <taxon>Bacteria</taxon>
        <taxon>Pseudomonadati</taxon>
        <taxon>Rhodothermota</taxon>
        <taxon>Rhodothermia</taxon>
        <taxon>Rhodothermales</taxon>
        <taxon>Rubricoccaceae</taxon>
        <taxon>Rubricoccus</taxon>
    </lineage>
</organism>
<dbReference type="GO" id="GO:0005886">
    <property type="term" value="C:plasma membrane"/>
    <property type="evidence" value="ECO:0007669"/>
    <property type="project" value="UniProtKB-SubCell"/>
</dbReference>
<evidence type="ECO:0000256" key="9">
    <source>
        <dbReference type="HAMAP-Rule" id="MF_00161"/>
    </source>
</evidence>
<comment type="pathway">
    <text evidence="9">Protein modification; lipoprotein biosynthesis (signal peptide cleavage).</text>
</comment>
<evidence type="ECO:0000256" key="4">
    <source>
        <dbReference type="ARBA" id="ARBA00022692"/>
    </source>
</evidence>
<feature type="active site" evidence="9">
    <location>
        <position position="127"/>
    </location>
</feature>
<dbReference type="Proteomes" id="UP000216446">
    <property type="component" value="Unassembled WGS sequence"/>
</dbReference>
<feature type="active site" evidence="9">
    <location>
        <position position="160"/>
    </location>
</feature>
<dbReference type="GO" id="GO:0006508">
    <property type="term" value="P:proteolysis"/>
    <property type="evidence" value="ECO:0007669"/>
    <property type="project" value="UniProtKB-KW"/>
</dbReference>
<comment type="caution">
    <text evidence="11">The sequence shown here is derived from an EMBL/GenBank/DDBJ whole genome shotgun (WGS) entry which is preliminary data.</text>
</comment>
<evidence type="ECO:0000256" key="2">
    <source>
        <dbReference type="ARBA" id="ARBA00022475"/>
    </source>
</evidence>
<dbReference type="HAMAP" id="MF_00161">
    <property type="entry name" value="LspA"/>
    <property type="match status" value="1"/>
</dbReference>
<dbReference type="EMBL" id="MQWB01000001">
    <property type="protein sequence ID" value="OZC02837.1"/>
    <property type="molecule type" value="Genomic_DNA"/>
</dbReference>
<dbReference type="EC" id="3.4.23.36" evidence="9"/>
<name>A0A259TZ00_9BACT</name>
<evidence type="ECO:0000256" key="6">
    <source>
        <dbReference type="ARBA" id="ARBA00022801"/>
    </source>
</evidence>
<dbReference type="PANTHER" id="PTHR33695">
    <property type="entry name" value="LIPOPROTEIN SIGNAL PEPTIDASE"/>
    <property type="match status" value="1"/>
</dbReference>
<dbReference type="PRINTS" id="PR00781">
    <property type="entry name" value="LIPOSIGPTASE"/>
</dbReference>
<dbReference type="InParanoid" id="A0A259TZ00"/>
<keyword evidence="4 9" id="KW-0812">Transmembrane</keyword>
<comment type="similarity">
    <text evidence="1 9 10">Belongs to the peptidase A8 family.</text>
</comment>
<feature type="transmembrane region" description="Helical" evidence="9">
    <location>
        <begin position="149"/>
        <end position="172"/>
    </location>
</feature>
<evidence type="ECO:0000256" key="3">
    <source>
        <dbReference type="ARBA" id="ARBA00022670"/>
    </source>
</evidence>
<comment type="subcellular location">
    <subcellularLocation>
        <location evidence="9">Cell membrane</location>
        <topology evidence="9">Multi-pass membrane protein</topology>
    </subcellularLocation>
</comment>
<comment type="function">
    <text evidence="9">This protein specifically catalyzes the removal of signal peptides from prolipoproteins.</text>
</comment>
<dbReference type="Pfam" id="PF01252">
    <property type="entry name" value="Peptidase_A8"/>
    <property type="match status" value="1"/>
</dbReference>
<keyword evidence="3 9" id="KW-0645">Protease</keyword>
<dbReference type="AlphaFoldDB" id="A0A259TZ00"/>
<evidence type="ECO:0000256" key="1">
    <source>
        <dbReference type="ARBA" id="ARBA00006139"/>
    </source>
</evidence>
<evidence type="ECO:0000313" key="12">
    <source>
        <dbReference type="Proteomes" id="UP000216446"/>
    </source>
</evidence>
<comment type="caution">
    <text evidence="9">Lacks conserved residue(s) required for the propagation of feature annotation.</text>
</comment>
<feature type="transmembrane region" description="Helical" evidence="9">
    <location>
        <begin position="60"/>
        <end position="80"/>
    </location>
</feature>
<evidence type="ECO:0000313" key="11">
    <source>
        <dbReference type="EMBL" id="OZC02837.1"/>
    </source>
</evidence>
<dbReference type="InterPro" id="IPR001872">
    <property type="entry name" value="Peptidase_A8"/>
</dbReference>
<sequence length="214" mass="23552">MRALWYTLAIVLVDQVTKVIVKSTMRLGESISVVGDVFKWTFTENPGMAFGMELWDGEPIGKLLLSIFSVVATVAIFFYLRHVRDAPAGYRVSLALILGGALGNVIDRVFYAEIWGYGHIFFGKVVDFVHLDVWSGYPPDWLPIWGGKYVALFPIGNIADLAIIAGVVGVLVTQKAFQEYVHDRNRPATPEAVTVVDEPVVAEPHTDPAPPPVV</sequence>
<dbReference type="PANTHER" id="PTHR33695:SF1">
    <property type="entry name" value="LIPOPROTEIN SIGNAL PEPTIDASE"/>
    <property type="match status" value="1"/>
</dbReference>
<keyword evidence="2 9" id="KW-1003">Cell membrane</keyword>
<keyword evidence="7 9" id="KW-1133">Transmembrane helix</keyword>
<dbReference type="FunCoup" id="A0A259TZ00">
    <property type="interactions" value="312"/>
</dbReference>
<evidence type="ECO:0000256" key="5">
    <source>
        <dbReference type="ARBA" id="ARBA00022750"/>
    </source>
</evidence>
<accession>A0A259TZ00</accession>
<comment type="catalytic activity">
    <reaction evidence="9">
        <text>Release of signal peptides from bacterial membrane prolipoproteins. Hydrolyzes -Xaa-Yaa-Zaa-|-(S,diacylglyceryl)Cys-, in which Xaa is hydrophobic (preferably Leu), and Yaa (Ala or Ser) and Zaa (Gly or Ala) have small, neutral side chains.</text>
        <dbReference type="EC" id="3.4.23.36"/>
    </reaction>
</comment>
<proteinExistence type="inferred from homology"/>